<dbReference type="PRINTS" id="PR00032">
    <property type="entry name" value="HTHARAC"/>
</dbReference>
<dbReference type="PANTHER" id="PTHR43280:SF28">
    <property type="entry name" value="HTH-TYPE TRANSCRIPTIONAL ACTIVATOR RHAS"/>
    <property type="match status" value="1"/>
</dbReference>
<dbReference type="InterPro" id="IPR020449">
    <property type="entry name" value="Tscrpt_reg_AraC-type_HTH"/>
</dbReference>
<dbReference type="PANTHER" id="PTHR43280">
    <property type="entry name" value="ARAC-FAMILY TRANSCRIPTIONAL REGULATOR"/>
    <property type="match status" value="1"/>
</dbReference>
<name>R3W6J1_9ENTE</name>
<gene>
    <name evidence="5" type="ORF">UC3_02164</name>
</gene>
<evidence type="ECO:0000256" key="1">
    <source>
        <dbReference type="ARBA" id="ARBA00023015"/>
    </source>
</evidence>
<sequence length="129" mass="15153">MGSKNTTNSKEIYTRLINKAEDYIERNLKESICLADLAKNANLSDYHFHRMFKKYSSETVNEFVTRFKLERAAIFLYVHPTISITDIAMDYGYSDSSTFSRTFKRHFGVSPIEYKKQQELTRNRKDSLS</sequence>
<dbReference type="PATRIC" id="fig|1158610.3.peg.2158"/>
<protein>
    <recommendedName>
        <fullName evidence="4">HTH araC/xylS-type domain-containing protein</fullName>
    </recommendedName>
</protein>
<dbReference type="PROSITE" id="PS00041">
    <property type="entry name" value="HTH_ARAC_FAMILY_1"/>
    <property type="match status" value="1"/>
</dbReference>
<keyword evidence="3" id="KW-0804">Transcription</keyword>
<dbReference type="GO" id="GO:0003700">
    <property type="term" value="F:DNA-binding transcription factor activity"/>
    <property type="evidence" value="ECO:0007669"/>
    <property type="project" value="InterPro"/>
</dbReference>
<dbReference type="AlphaFoldDB" id="R3W6J1"/>
<evidence type="ECO:0000256" key="2">
    <source>
        <dbReference type="ARBA" id="ARBA00023125"/>
    </source>
</evidence>
<dbReference type="Proteomes" id="UP000013785">
    <property type="component" value="Unassembled WGS sequence"/>
</dbReference>
<evidence type="ECO:0000313" key="5">
    <source>
        <dbReference type="EMBL" id="EOL43187.1"/>
    </source>
</evidence>
<dbReference type="SMART" id="SM00342">
    <property type="entry name" value="HTH_ARAC"/>
    <property type="match status" value="1"/>
</dbReference>
<dbReference type="HOGENOM" id="CLU_000445_81_14_9"/>
<organism evidence="5 6">
    <name type="scientific">Enterococcus phoeniculicola ATCC BAA-412</name>
    <dbReference type="NCBI Taxonomy" id="1158610"/>
    <lineage>
        <taxon>Bacteria</taxon>
        <taxon>Bacillati</taxon>
        <taxon>Bacillota</taxon>
        <taxon>Bacilli</taxon>
        <taxon>Lactobacillales</taxon>
        <taxon>Enterococcaceae</taxon>
        <taxon>Enterococcus</taxon>
    </lineage>
</organism>
<evidence type="ECO:0000259" key="4">
    <source>
        <dbReference type="PROSITE" id="PS01124"/>
    </source>
</evidence>
<keyword evidence="1" id="KW-0805">Transcription regulation</keyword>
<dbReference type="GO" id="GO:0043565">
    <property type="term" value="F:sequence-specific DNA binding"/>
    <property type="evidence" value="ECO:0007669"/>
    <property type="project" value="InterPro"/>
</dbReference>
<dbReference type="EMBL" id="AJAT01000016">
    <property type="protein sequence ID" value="EOL43187.1"/>
    <property type="molecule type" value="Genomic_DNA"/>
</dbReference>
<dbReference type="STRING" id="154621.RV11_GL000598"/>
<evidence type="ECO:0000313" key="6">
    <source>
        <dbReference type="Proteomes" id="UP000013785"/>
    </source>
</evidence>
<keyword evidence="6" id="KW-1185">Reference proteome</keyword>
<evidence type="ECO:0000256" key="3">
    <source>
        <dbReference type="ARBA" id="ARBA00023163"/>
    </source>
</evidence>
<feature type="domain" description="HTH araC/xylS-type" evidence="4">
    <location>
        <begin position="18"/>
        <end position="117"/>
    </location>
</feature>
<proteinExistence type="predicted"/>
<dbReference type="PROSITE" id="PS01124">
    <property type="entry name" value="HTH_ARAC_FAMILY_2"/>
    <property type="match status" value="1"/>
</dbReference>
<accession>R3W6J1</accession>
<dbReference type="RefSeq" id="WP_010768826.1">
    <property type="nucleotide sequence ID" value="NZ_ASWE01000002.1"/>
</dbReference>
<comment type="caution">
    <text evidence="5">The sequence shown here is derived from an EMBL/GenBank/DDBJ whole genome shotgun (WGS) entry which is preliminary data.</text>
</comment>
<keyword evidence="2" id="KW-0238">DNA-binding</keyword>
<dbReference type="InterPro" id="IPR018060">
    <property type="entry name" value="HTH_AraC"/>
</dbReference>
<dbReference type="OrthoDB" id="2211832at2"/>
<dbReference type="InterPro" id="IPR018062">
    <property type="entry name" value="HTH_AraC-typ_CS"/>
</dbReference>
<dbReference type="eggNOG" id="COG2207">
    <property type="taxonomic scope" value="Bacteria"/>
</dbReference>
<reference evidence="5 6" key="1">
    <citation type="submission" date="2013-02" db="EMBL/GenBank/DDBJ databases">
        <title>The Genome Sequence of Enterococcus phoeniculicola BAA-412.</title>
        <authorList>
            <consortium name="The Broad Institute Genome Sequencing Platform"/>
            <consortium name="The Broad Institute Genome Sequencing Center for Infectious Disease"/>
            <person name="Earl A.M."/>
            <person name="Gilmore M.S."/>
            <person name="Lebreton F."/>
            <person name="Walker B."/>
            <person name="Young S.K."/>
            <person name="Zeng Q."/>
            <person name="Gargeya S."/>
            <person name="Fitzgerald M."/>
            <person name="Haas B."/>
            <person name="Abouelleil A."/>
            <person name="Alvarado L."/>
            <person name="Arachchi H.M."/>
            <person name="Berlin A.M."/>
            <person name="Chapman S.B."/>
            <person name="Dewar J."/>
            <person name="Goldberg J."/>
            <person name="Griggs A."/>
            <person name="Gujja S."/>
            <person name="Hansen M."/>
            <person name="Howarth C."/>
            <person name="Imamovic A."/>
            <person name="Larimer J."/>
            <person name="McCowan C."/>
            <person name="Murphy C."/>
            <person name="Neiman D."/>
            <person name="Pearson M."/>
            <person name="Priest M."/>
            <person name="Roberts A."/>
            <person name="Saif S."/>
            <person name="Shea T."/>
            <person name="Sisk P."/>
            <person name="Sykes S."/>
            <person name="Wortman J."/>
            <person name="Nusbaum C."/>
            <person name="Birren B."/>
        </authorList>
    </citation>
    <scope>NUCLEOTIDE SEQUENCE [LARGE SCALE GENOMIC DNA]</scope>
    <source>
        <strain evidence="5 6">ATCC BAA-412</strain>
    </source>
</reference>
<dbReference type="InterPro" id="IPR009057">
    <property type="entry name" value="Homeodomain-like_sf"/>
</dbReference>
<dbReference type="Gene3D" id="1.10.10.60">
    <property type="entry name" value="Homeodomain-like"/>
    <property type="match status" value="2"/>
</dbReference>
<dbReference type="SUPFAM" id="SSF46689">
    <property type="entry name" value="Homeodomain-like"/>
    <property type="match status" value="2"/>
</dbReference>
<dbReference type="Pfam" id="PF12833">
    <property type="entry name" value="HTH_18"/>
    <property type="match status" value="1"/>
</dbReference>